<dbReference type="SUPFAM" id="SSF48403">
    <property type="entry name" value="Ankyrin repeat"/>
    <property type="match status" value="1"/>
</dbReference>
<evidence type="ECO:0000313" key="1">
    <source>
        <dbReference type="EMBL" id="KAA0152511.1"/>
    </source>
</evidence>
<accession>A0A5A8CL24</accession>
<dbReference type="Gene3D" id="1.25.40.20">
    <property type="entry name" value="Ankyrin repeat-containing domain"/>
    <property type="match status" value="1"/>
</dbReference>
<dbReference type="AlphaFoldDB" id="A0A5A8CL24"/>
<dbReference type="EMBL" id="VLTO01000020">
    <property type="protein sequence ID" value="KAA0174679.1"/>
    <property type="molecule type" value="Genomic_DNA"/>
</dbReference>
<dbReference type="EMBL" id="VLTM01000045">
    <property type="protein sequence ID" value="KAA0160323.1"/>
    <property type="molecule type" value="Genomic_DNA"/>
</dbReference>
<dbReference type="Proteomes" id="UP000323011">
    <property type="component" value="Unassembled WGS sequence"/>
</dbReference>
<gene>
    <name evidence="4" type="ORF">FNF27_03802</name>
    <name evidence="2" type="ORF">FNF28_06111</name>
    <name evidence="1" type="ORF">FNF29_03738</name>
    <name evidence="3" type="ORF">FNF31_04340</name>
</gene>
<organism evidence="1 6">
    <name type="scientific">Cafeteria roenbergensis</name>
    <name type="common">Marine flagellate</name>
    <dbReference type="NCBI Taxonomy" id="33653"/>
    <lineage>
        <taxon>Eukaryota</taxon>
        <taxon>Sar</taxon>
        <taxon>Stramenopiles</taxon>
        <taxon>Bigyra</taxon>
        <taxon>Opalozoa</taxon>
        <taxon>Bicosoecida</taxon>
        <taxon>Cafeteriaceae</taxon>
        <taxon>Cafeteria</taxon>
    </lineage>
</organism>
<keyword evidence="6" id="KW-1185">Reference proteome</keyword>
<dbReference type="Proteomes" id="UP000322899">
    <property type="component" value="Unassembled WGS sequence"/>
</dbReference>
<dbReference type="InterPro" id="IPR036770">
    <property type="entry name" value="Ankyrin_rpt-contain_sf"/>
</dbReference>
<dbReference type="EMBL" id="VLTN01000020">
    <property type="protein sequence ID" value="KAA0152511.1"/>
    <property type="molecule type" value="Genomic_DNA"/>
</dbReference>
<evidence type="ECO:0000313" key="2">
    <source>
        <dbReference type="EMBL" id="KAA0158676.1"/>
    </source>
</evidence>
<reference evidence="5 6" key="1">
    <citation type="submission" date="2019-07" db="EMBL/GenBank/DDBJ databases">
        <title>Genomes of Cafeteria roenbergensis.</title>
        <authorList>
            <person name="Fischer M.G."/>
            <person name="Hackl T."/>
            <person name="Roman M."/>
        </authorList>
    </citation>
    <scope>NUCLEOTIDE SEQUENCE [LARGE SCALE GENOMIC DNA]</scope>
    <source>
        <strain evidence="1 6">BVI</strain>
        <strain evidence="3 8">Cflag</strain>
        <strain evidence="4 5">E4-10P</strain>
        <strain evidence="2 7">RCC970-E3</strain>
    </source>
</reference>
<name>A0A5A8CL24_CAFRO</name>
<evidence type="ECO:0000313" key="7">
    <source>
        <dbReference type="Proteomes" id="UP000324907"/>
    </source>
</evidence>
<dbReference type="Proteomes" id="UP000324907">
    <property type="component" value="Unassembled WGS sequence"/>
</dbReference>
<dbReference type="EMBL" id="VLTL01000143">
    <property type="protein sequence ID" value="KAA0158676.1"/>
    <property type="molecule type" value="Genomic_DNA"/>
</dbReference>
<sequence length="139" mass="14385">MAAAAAAPARPPSAEALFDLAAAGDAAGIREALGNGANAMTENKSGDLPIHIAAAAGHVEACAALAAHTRPIGRLSRTSKKSAYDTLVEVVGEDRAKPLKDAEEHADSTPISGWLDEFNASASKLEERIERVEKVMEAL</sequence>
<evidence type="ECO:0000313" key="8">
    <source>
        <dbReference type="Proteomes" id="UP000325113"/>
    </source>
</evidence>
<comment type="caution">
    <text evidence="1">The sequence shown here is derived from an EMBL/GenBank/DDBJ whole genome shotgun (WGS) entry which is preliminary data.</text>
</comment>
<evidence type="ECO:0000313" key="3">
    <source>
        <dbReference type="EMBL" id="KAA0160323.1"/>
    </source>
</evidence>
<proteinExistence type="predicted"/>
<evidence type="ECO:0000313" key="5">
    <source>
        <dbReference type="Proteomes" id="UP000322899"/>
    </source>
</evidence>
<protein>
    <submittedName>
        <fullName evidence="1">Uncharacterized protein</fullName>
    </submittedName>
</protein>
<evidence type="ECO:0000313" key="6">
    <source>
        <dbReference type="Proteomes" id="UP000323011"/>
    </source>
</evidence>
<dbReference type="Proteomes" id="UP000325113">
    <property type="component" value="Unassembled WGS sequence"/>
</dbReference>
<evidence type="ECO:0000313" key="4">
    <source>
        <dbReference type="EMBL" id="KAA0174679.1"/>
    </source>
</evidence>